<dbReference type="GO" id="GO:0005384">
    <property type="term" value="F:manganese ion transmembrane transporter activity"/>
    <property type="evidence" value="ECO:0007669"/>
    <property type="project" value="TreeGrafter"/>
</dbReference>
<feature type="transmembrane region" description="Helical" evidence="6">
    <location>
        <begin position="204"/>
        <end position="223"/>
    </location>
</feature>
<feature type="transmembrane region" description="Helical" evidence="6">
    <location>
        <begin position="300"/>
        <end position="327"/>
    </location>
</feature>
<dbReference type="KEGG" id="tpd:Teth39_1570"/>
<accession>B0KAT1</accession>
<dbReference type="RefSeq" id="WP_009052683.1">
    <property type="nucleotide sequence ID" value="NC_010321.1"/>
</dbReference>
<dbReference type="NCBIfam" id="NF037982">
    <property type="entry name" value="Nramp_1"/>
    <property type="match status" value="1"/>
</dbReference>
<feature type="transmembrane region" description="Helical" evidence="6">
    <location>
        <begin position="339"/>
        <end position="359"/>
    </location>
</feature>
<dbReference type="GO" id="GO:0015086">
    <property type="term" value="F:cadmium ion transmembrane transporter activity"/>
    <property type="evidence" value="ECO:0007669"/>
    <property type="project" value="TreeGrafter"/>
</dbReference>
<reference evidence="8" key="1">
    <citation type="submission" date="2008-01" db="EMBL/GenBank/DDBJ databases">
        <title>Complete sequence of Thermoanaerobacter pseudethanolicus 39E.</title>
        <authorList>
            <person name="Copeland A."/>
            <person name="Lucas S."/>
            <person name="Lapidus A."/>
            <person name="Barry K."/>
            <person name="Glavina del Rio T."/>
            <person name="Dalin E."/>
            <person name="Tice H."/>
            <person name="Pitluck S."/>
            <person name="Bruce D."/>
            <person name="Goodwin L."/>
            <person name="Saunders E."/>
            <person name="Brettin T."/>
            <person name="Detter J.C."/>
            <person name="Han C."/>
            <person name="Schmutz J."/>
            <person name="Larimer F."/>
            <person name="Land M."/>
            <person name="Hauser L."/>
            <person name="Kyrpides N."/>
            <person name="Lykidis A."/>
            <person name="Hemme C."/>
            <person name="Fields M.W."/>
            <person name="He Z."/>
            <person name="Zhou J."/>
            <person name="Richardson P."/>
        </authorList>
    </citation>
    <scope>NUCLEOTIDE SEQUENCE [LARGE SCALE GENOMIC DNA]</scope>
    <source>
        <strain evidence="8">ATCC 33223 / DSM 2355 / 39E</strain>
    </source>
</reference>
<evidence type="ECO:0000313" key="8">
    <source>
        <dbReference type="Proteomes" id="UP000002156"/>
    </source>
</evidence>
<dbReference type="eggNOG" id="COG1914">
    <property type="taxonomic scope" value="Bacteria"/>
</dbReference>
<comment type="subcellular location">
    <subcellularLocation>
        <location evidence="1">Membrane</location>
        <topology evidence="1">Multi-pass membrane protein</topology>
    </subcellularLocation>
</comment>
<sequence length="427" mass="47193">MFKGIKNLFKGIKNLFKGRHRPKFMALDFIKYIGPGLLVTVGFIDPGNWASNVAAGSSYGYKLLWMVTLSTVMLIILQHNAAHLGIVTGYCMSEAASKFLQPSVSKFVLISAVLASILTAMAEILGAAIALQMLFKIPIKIGSLITVVFVSWMLYTNSYKKLEKWIIGFVSLIGISFIFELSLVDVKWTEAVVSWVKPEFPPGSMPIIMSVLGAVVMPHNLFLHSEIIQSRQWNLEDEEIIVKQLNYEYFDTIFSMVIGWAINSAMIIVAASAFFANHISVTELDQAQQMLKPLLGNASAVVFALALLFAGISSSITAGMAGGSIFAGIYKEPYDINDIHTRVGVGITYIFAVLLIFFVKSPFQGLVYSQMFLSVQLPITIFLLIYLTSSKKIMGKFANTLLYKILLWTTGIIVTILNVMLLISFVV</sequence>
<dbReference type="PANTHER" id="PTHR11706">
    <property type="entry name" value="SOLUTE CARRIER PROTEIN FAMILY 11 MEMBER"/>
    <property type="match status" value="1"/>
</dbReference>
<name>B0KAT1_THEP3</name>
<keyword evidence="4 6" id="KW-1133">Transmembrane helix</keyword>
<feature type="transmembrane region" description="Helical" evidence="6">
    <location>
        <begin position="371"/>
        <end position="389"/>
    </location>
</feature>
<feature type="transmembrane region" description="Helical" evidence="6">
    <location>
        <begin position="107"/>
        <end position="131"/>
    </location>
</feature>
<feature type="transmembrane region" description="Helical" evidence="6">
    <location>
        <begin position="24"/>
        <end position="44"/>
    </location>
</feature>
<evidence type="ECO:0000256" key="4">
    <source>
        <dbReference type="ARBA" id="ARBA00022989"/>
    </source>
</evidence>
<organism evidence="7 8">
    <name type="scientific">Thermoanaerobacter pseudethanolicus (strain ATCC 33223 / 39E)</name>
    <name type="common">Clostridium thermohydrosulfuricum</name>
    <dbReference type="NCBI Taxonomy" id="340099"/>
    <lineage>
        <taxon>Bacteria</taxon>
        <taxon>Bacillati</taxon>
        <taxon>Bacillota</taxon>
        <taxon>Clostridia</taxon>
        <taxon>Thermoanaerobacterales</taxon>
        <taxon>Thermoanaerobacteraceae</taxon>
        <taxon>Thermoanaerobacter</taxon>
    </lineage>
</organism>
<gene>
    <name evidence="7" type="ordered locus">Teth39_1570</name>
</gene>
<dbReference type="EMBL" id="CP000924">
    <property type="protein sequence ID" value="ABY95215.1"/>
    <property type="molecule type" value="Genomic_DNA"/>
</dbReference>
<keyword evidence="8" id="KW-1185">Reference proteome</keyword>
<dbReference type="Pfam" id="PF01566">
    <property type="entry name" value="Nramp"/>
    <property type="match status" value="1"/>
</dbReference>
<evidence type="ECO:0000313" key="7">
    <source>
        <dbReference type="EMBL" id="ABY95215.1"/>
    </source>
</evidence>
<dbReference type="Proteomes" id="UP000002156">
    <property type="component" value="Chromosome"/>
</dbReference>
<feature type="transmembrane region" description="Helical" evidence="6">
    <location>
        <begin position="137"/>
        <end position="154"/>
    </location>
</feature>
<dbReference type="STRING" id="340099.Teth39_1570"/>
<dbReference type="GO" id="GO:0005886">
    <property type="term" value="C:plasma membrane"/>
    <property type="evidence" value="ECO:0007669"/>
    <property type="project" value="TreeGrafter"/>
</dbReference>
<dbReference type="AlphaFoldDB" id="B0KAT1"/>
<proteinExistence type="predicted"/>
<evidence type="ECO:0000256" key="3">
    <source>
        <dbReference type="ARBA" id="ARBA00022692"/>
    </source>
</evidence>
<evidence type="ECO:0000256" key="1">
    <source>
        <dbReference type="ARBA" id="ARBA00004141"/>
    </source>
</evidence>
<feature type="transmembrane region" description="Helical" evidence="6">
    <location>
        <begin position="64"/>
        <end position="86"/>
    </location>
</feature>
<dbReference type="HOGENOM" id="CLU_020088_2_0_9"/>
<dbReference type="PANTHER" id="PTHR11706:SF33">
    <property type="entry name" value="NATURAL RESISTANCE-ASSOCIATED MACROPHAGE PROTEIN 2"/>
    <property type="match status" value="1"/>
</dbReference>
<feature type="transmembrane region" description="Helical" evidence="6">
    <location>
        <begin position="253"/>
        <end position="280"/>
    </location>
</feature>
<dbReference type="InterPro" id="IPR001046">
    <property type="entry name" value="NRAMP_fam"/>
</dbReference>
<evidence type="ECO:0000256" key="6">
    <source>
        <dbReference type="SAM" id="Phobius"/>
    </source>
</evidence>
<keyword evidence="3 6" id="KW-0812">Transmembrane</keyword>
<keyword evidence="2" id="KW-0813">Transport</keyword>
<evidence type="ECO:0000256" key="2">
    <source>
        <dbReference type="ARBA" id="ARBA00022448"/>
    </source>
</evidence>
<evidence type="ECO:0000256" key="5">
    <source>
        <dbReference type="ARBA" id="ARBA00023136"/>
    </source>
</evidence>
<keyword evidence="5 6" id="KW-0472">Membrane</keyword>
<dbReference type="PRINTS" id="PR00447">
    <property type="entry name" value="NATRESASSCMP"/>
</dbReference>
<dbReference type="GO" id="GO:0034755">
    <property type="term" value="P:iron ion transmembrane transport"/>
    <property type="evidence" value="ECO:0007669"/>
    <property type="project" value="TreeGrafter"/>
</dbReference>
<feature type="transmembrane region" description="Helical" evidence="6">
    <location>
        <begin position="166"/>
        <end position="184"/>
    </location>
</feature>
<protein>
    <submittedName>
        <fullName evidence="7">Natural resistance-associated macrophage protein</fullName>
    </submittedName>
</protein>
<feature type="transmembrane region" description="Helical" evidence="6">
    <location>
        <begin position="401"/>
        <end position="426"/>
    </location>
</feature>